<protein>
    <submittedName>
        <fullName evidence="2">Uncharacterized protein</fullName>
    </submittedName>
</protein>
<proteinExistence type="predicted"/>
<dbReference type="Proteomes" id="UP000076761">
    <property type="component" value="Unassembled WGS sequence"/>
</dbReference>
<accession>A0A165T5T7</accession>
<organism evidence="2 3">
    <name type="scientific">Neolentinus lepideus HHB14362 ss-1</name>
    <dbReference type="NCBI Taxonomy" id="1314782"/>
    <lineage>
        <taxon>Eukaryota</taxon>
        <taxon>Fungi</taxon>
        <taxon>Dikarya</taxon>
        <taxon>Basidiomycota</taxon>
        <taxon>Agaricomycotina</taxon>
        <taxon>Agaricomycetes</taxon>
        <taxon>Gloeophyllales</taxon>
        <taxon>Gloeophyllaceae</taxon>
        <taxon>Neolentinus</taxon>
    </lineage>
</organism>
<keyword evidence="3" id="KW-1185">Reference proteome</keyword>
<reference evidence="2 3" key="1">
    <citation type="journal article" date="2016" name="Mol. Biol. Evol.">
        <title>Comparative Genomics of Early-Diverging Mushroom-Forming Fungi Provides Insights into the Origins of Lignocellulose Decay Capabilities.</title>
        <authorList>
            <person name="Nagy L.G."/>
            <person name="Riley R."/>
            <person name="Tritt A."/>
            <person name="Adam C."/>
            <person name="Daum C."/>
            <person name="Floudas D."/>
            <person name="Sun H."/>
            <person name="Yadav J.S."/>
            <person name="Pangilinan J."/>
            <person name="Larsson K.H."/>
            <person name="Matsuura K."/>
            <person name="Barry K."/>
            <person name="Labutti K."/>
            <person name="Kuo R."/>
            <person name="Ohm R.A."/>
            <person name="Bhattacharya S.S."/>
            <person name="Shirouzu T."/>
            <person name="Yoshinaga Y."/>
            <person name="Martin F.M."/>
            <person name="Grigoriev I.V."/>
            <person name="Hibbett D.S."/>
        </authorList>
    </citation>
    <scope>NUCLEOTIDE SEQUENCE [LARGE SCALE GENOMIC DNA]</scope>
    <source>
        <strain evidence="2 3">HHB14362 ss-1</strain>
    </source>
</reference>
<gene>
    <name evidence="2" type="ORF">NEOLEDRAFT_275045</name>
</gene>
<sequence length="156" mass="17813">MSRNRYVGPFGSGRIPSKLSLVGLLASRSLRERPACNSSWLSLTSSITEVYQCHLMESDMRIAAHISQIIQLIFSSTKSWGRRRERPRSSSTERSASQPQHEFTSPHRICLAKRYCSLQVAYFAGSTRTCSIQRLSTTRKQIRRRIPCTSREMVCN</sequence>
<evidence type="ECO:0000313" key="3">
    <source>
        <dbReference type="Proteomes" id="UP000076761"/>
    </source>
</evidence>
<dbReference type="EMBL" id="KV425568">
    <property type="protein sequence ID" value="KZT26184.1"/>
    <property type="molecule type" value="Genomic_DNA"/>
</dbReference>
<dbReference type="AlphaFoldDB" id="A0A165T5T7"/>
<feature type="region of interest" description="Disordered" evidence="1">
    <location>
        <begin position="81"/>
        <end position="101"/>
    </location>
</feature>
<evidence type="ECO:0000256" key="1">
    <source>
        <dbReference type="SAM" id="MobiDB-lite"/>
    </source>
</evidence>
<dbReference type="InParanoid" id="A0A165T5T7"/>
<evidence type="ECO:0000313" key="2">
    <source>
        <dbReference type="EMBL" id="KZT26184.1"/>
    </source>
</evidence>
<name>A0A165T5T7_9AGAM</name>